<protein>
    <recommendedName>
        <fullName evidence="5">SAM-dependent methyltransferase</fullName>
    </recommendedName>
</protein>
<dbReference type="GO" id="GO:0032259">
    <property type="term" value="P:methylation"/>
    <property type="evidence" value="ECO:0007669"/>
    <property type="project" value="UniProtKB-KW"/>
</dbReference>
<evidence type="ECO:0008006" key="5">
    <source>
        <dbReference type="Google" id="ProtNLM"/>
    </source>
</evidence>
<accession>B7K464</accession>
<evidence type="ECO:0000313" key="4">
    <source>
        <dbReference type="Proteomes" id="UP000008204"/>
    </source>
</evidence>
<dbReference type="STRING" id="41431.PCC8801_3820"/>
<dbReference type="InterPro" id="IPR029063">
    <property type="entry name" value="SAM-dependent_MTases_sf"/>
</dbReference>
<dbReference type="GO" id="GO:0035243">
    <property type="term" value="F:protein-arginine omega-N symmetric methyltransferase activity"/>
    <property type="evidence" value="ECO:0007669"/>
    <property type="project" value="TreeGrafter"/>
</dbReference>
<dbReference type="eggNOG" id="COG1565">
    <property type="taxonomic scope" value="Bacteria"/>
</dbReference>
<gene>
    <name evidence="3" type="ordered locus">PCC8801_3820</name>
</gene>
<evidence type="ECO:0000256" key="2">
    <source>
        <dbReference type="ARBA" id="ARBA00022679"/>
    </source>
</evidence>
<dbReference type="InterPro" id="IPR003788">
    <property type="entry name" value="NDUFAF7"/>
</dbReference>
<reference evidence="4" key="1">
    <citation type="journal article" date="2011" name="MBio">
        <title>Novel metabolic attributes of the genus Cyanothece, comprising a group of unicellular nitrogen-fixing Cyanobacteria.</title>
        <authorList>
            <person name="Bandyopadhyay A."/>
            <person name="Elvitigala T."/>
            <person name="Welsh E."/>
            <person name="Stockel J."/>
            <person name="Liberton M."/>
            <person name="Min H."/>
            <person name="Sherman L.A."/>
            <person name="Pakrasi H.B."/>
        </authorList>
    </citation>
    <scope>NUCLEOTIDE SEQUENCE [LARGE SCALE GENOMIC DNA]</scope>
    <source>
        <strain evidence="4">PCC 8801</strain>
    </source>
</reference>
<dbReference type="PANTHER" id="PTHR12049">
    <property type="entry name" value="PROTEIN ARGININE METHYLTRANSFERASE NDUFAF7, MITOCHONDRIAL"/>
    <property type="match status" value="1"/>
</dbReference>
<dbReference type="Gene3D" id="3.40.50.12710">
    <property type="match status" value="1"/>
</dbReference>
<organism evidence="3 4">
    <name type="scientific">Rippkaea orientalis (strain PCC 8801 / RF-1)</name>
    <name type="common">Cyanothece sp. (strain PCC 8801)</name>
    <dbReference type="NCBI Taxonomy" id="41431"/>
    <lineage>
        <taxon>Bacteria</taxon>
        <taxon>Bacillati</taxon>
        <taxon>Cyanobacteriota</taxon>
        <taxon>Cyanophyceae</taxon>
        <taxon>Oscillatoriophycideae</taxon>
        <taxon>Chroococcales</taxon>
        <taxon>Aphanothecaceae</taxon>
        <taxon>Rippkaea</taxon>
        <taxon>Rippkaea orientalis</taxon>
    </lineage>
</organism>
<dbReference type="Pfam" id="PF02636">
    <property type="entry name" value="Methyltransf_28"/>
    <property type="match status" value="1"/>
</dbReference>
<dbReference type="KEGG" id="cyp:PCC8801_3820"/>
<keyword evidence="2" id="KW-0808">Transferase</keyword>
<dbReference type="EMBL" id="CP001287">
    <property type="protein sequence ID" value="ACK67770.1"/>
    <property type="molecule type" value="Genomic_DNA"/>
</dbReference>
<evidence type="ECO:0000256" key="1">
    <source>
        <dbReference type="ARBA" id="ARBA00022603"/>
    </source>
</evidence>
<dbReference type="OrthoDB" id="9794208at2"/>
<dbReference type="HOGENOM" id="CLU_024840_1_1_3"/>
<name>B7K464_RIPO1</name>
<keyword evidence="1" id="KW-0489">Methyltransferase</keyword>
<evidence type="ECO:0000313" key="3">
    <source>
        <dbReference type="EMBL" id="ACK67770.1"/>
    </source>
</evidence>
<dbReference type="Proteomes" id="UP000008204">
    <property type="component" value="Chromosome"/>
</dbReference>
<dbReference type="PANTHER" id="PTHR12049:SF7">
    <property type="entry name" value="PROTEIN ARGININE METHYLTRANSFERASE NDUFAF7, MITOCHONDRIAL"/>
    <property type="match status" value="1"/>
</dbReference>
<dbReference type="InterPro" id="IPR038375">
    <property type="entry name" value="NDUFAF7_sf"/>
</dbReference>
<sequence length="377" mass="42784">MEFILEAIQQSPEHKITFAHYMNLALYHPQKGYYSSGNAKIGTQGDFFTASSLGADFGELLAEQFLEMWSILGYPNRFSLVEVGAGAGFFAADILDYLSNQHPHFYEAIEYLIIEEAKGLIEQQKAQLKNRDKVSWKSWDEIENCSIIGCIFSNELIDAFPVHLVTLEQGKLQEIYVTISEGKITEAIADLSTSQLRDYFELVEVNLTAKDYPENYRTEVNLAALDCLKTVANKLKKGYLLTIDYGYTAQKYYHPQRYQGTLKCYYKHRHHDNPYVNIGEQDITTHVNFTALENHGELLGLDKLGFTQQGLFLMGLGLGDRLSDLSNGNYSFFEVIQRRDSLHQLIDPMGLGGFGVLLQSQGLTPEQKKRSLKGFLH</sequence>
<proteinExistence type="predicted"/>
<dbReference type="SUPFAM" id="SSF53335">
    <property type="entry name" value="S-adenosyl-L-methionine-dependent methyltransferases"/>
    <property type="match status" value="1"/>
</dbReference>
<dbReference type="RefSeq" id="WP_012597028.1">
    <property type="nucleotide sequence ID" value="NC_011726.1"/>
</dbReference>
<dbReference type="AlphaFoldDB" id="B7K464"/>
<keyword evidence="4" id="KW-1185">Reference proteome</keyword>